<evidence type="ECO:0000256" key="2">
    <source>
        <dbReference type="ARBA" id="ARBA00002681"/>
    </source>
</evidence>
<evidence type="ECO:0000256" key="4">
    <source>
        <dbReference type="ARBA" id="ARBA00010662"/>
    </source>
</evidence>
<comment type="function">
    <text evidence="2 7">Hydrolysis of 6-phosphogluconolactone to 6-phosphogluconate.</text>
</comment>
<dbReference type="NCBIfam" id="TIGR01198">
    <property type="entry name" value="pgl"/>
    <property type="match status" value="1"/>
</dbReference>
<dbReference type="SUPFAM" id="SSF100950">
    <property type="entry name" value="NagB/RpiA/CoA transferase-like"/>
    <property type="match status" value="1"/>
</dbReference>
<dbReference type="RefSeq" id="WP_072429173.1">
    <property type="nucleotide sequence ID" value="NZ_FPKR01000010.1"/>
</dbReference>
<dbReference type="Pfam" id="PF01182">
    <property type="entry name" value="Glucosamine_iso"/>
    <property type="match status" value="1"/>
</dbReference>
<dbReference type="PANTHER" id="PTHR11054">
    <property type="entry name" value="6-PHOSPHOGLUCONOLACTONASE"/>
    <property type="match status" value="1"/>
</dbReference>
<evidence type="ECO:0000313" key="9">
    <source>
        <dbReference type="EMBL" id="SFZ77892.1"/>
    </source>
</evidence>
<dbReference type="CDD" id="cd01400">
    <property type="entry name" value="6PGL"/>
    <property type="match status" value="1"/>
</dbReference>
<evidence type="ECO:0000313" key="10">
    <source>
        <dbReference type="Proteomes" id="UP000186513"/>
    </source>
</evidence>
<dbReference type="AlphaFoldDB" id="A0A1K2HM59"/>
<evidence type="ECO:0000256" key="7">
    <source>
        <dbReference type="RuleBase" id="RU365095"/>
    </source>
</evidence>
<comment type="catalytic activity">
    <reaction evidence="1 7">
        <text>6-phospho-D-glucono-1,5-lactone + H2O = 6-phospho-D-gluconate + H(+)</text>
        <dbReference type="Rhea" id="RHEA:12556"/>
        <dbReference type="ChEBI" id="CHEBI:15377"/>
        <dbReference type="ChEBI" id="CHEBI:15378"/>
        <dbReference type="ChEBI" id="CHEBI:57955"/>
        <dbReference type="ChEBI" id="CHEBI:58759"/>
        <dbReference type="EC" id="3.1.1.31"/>
    </reaction>
</comment>
<dbReference type="InterPro" id="IPR005900">
    <property type="entry name" value="6-phosphogluconolactonase_DevB"/>
</dbReference>
<dbReference type="GO" id="GO:0005975">
    <property type="term" value="P:carbohydrate metabolic process"/>
    <property type="evidence" value="ECO:0007669"/>
    <property type="project" value="UniProtKB-UniRule"/>
</dbReference>
<dbReference type="UniPathway" id="UPA00115">
    <property type="reaction ID" value="UER00409"/>
</dbReference>
<gene>
    <name evidence="7" type="primary">pgl</name>
    <name evidence="9" type="ORF">SAMN02745887_02677</name>
</gene>
<organism evidence="9 10">
    <name type="scientific">Chitinimonas taiwanensis DSM 18899</name>
    <dbReference type="NCBI Taxonomy" id="1121279"/>
    <lineage>
        <taxon>Bacteria</taxon>
        <taxon>Pseudomonadati</taxon>
        <taxon>Pseudomonadota</taxon>
        <taxon>Betaproteobacteria</taxon>
        <taxon>Neisseriales</taxon>
        <taxon>Chitinibacteraceae</taxon>
        <taxon>Chitinimonas</taxon>
    </lineage>
</organism>
<dbReference type="EC" id="3.1.1.31" evidence="5 7"/>
<keyword evidence="7" id="KW-0378">Hydrolase</keyword>
<sequence length="232" mass="25215">MADLRIHDYDSRVDLDICLAREVAAALETALRERGVASLAVSGGRTPVGMFQQLRQMRLDWSRVWITLVDDRWLPADHEDSNERLVREHLLKYQVEAANFVGLKTAAATPEAGLDAVEAALAPIPQPFDVLILGMGEDGHTASLFPCSAELASAAALDNPRQVAAVNPTSAPYARISLTLAAIVRSRNLFLHLTGTKKKAIFDAAMAAPTDRLPIARVFDAASGVCHMYWAE</sequence>
<comment type="similarity">
    <text evidence="4 7">Belongs to the glucosamine/galactosamine-6-phosphate isomerase family. 6-phosphogluconolactonase subfamily.</text>
</comment>
<accession>A0A1K2HM59</accession>
<dbReference type="InterPro" id="IPR039104">
    <property type="entry name" value="6PGL"/>
</dbReference>
<dbReference type="EMBL" id="FPKR01000010">
    <property type="protein sequence ID" value="SFZ77892.1"/>
    <property type="molecule type" value="Genomic_DNA"/>
</dbReference>
<dbReference type="GO" id="GO:0006098">
    <property type="term" value="P:pentose-phosphate shunt"/>
    <property type="evidence" value="ECO:0007669"/>
    <property type="project" value="UniProtKB-UniPathway"/>
</dbReference>
<feature type="domain" description="Glucosamine/galactosamine-6-phosphate isomerase" evidence="8">
    <location>
        <begin position="19"/>
        <end position="220"/>
    </location>
</feature>
<evidence type="ECO:0000256" key="3">
    <source>
        <dbReference type="ARBA" id="ARBA00004961"/>
    </source>
</evidence>
<comment type="pathway">
    <text evidence="3 7">Carbohydrate degradation; pentose phosphate pathway; D-ribulose 5-phosphate from D-glucose 6-phosphate (oxidative stage): step 2/3.</text>
</comment>
<name>A0A1K2HM59_9NEIS</name>
<keyword evidence="10" id="KW-1185">Reference proteome</keyword>
<dbReference type="Proteomes" id="UP000186513">
    <property type="component" value="Unassembled WGS sequence"/>
</dbReference>
<reference evidence="9 10" key="1">
    <citation type="submission" date="2016-11" db="EMBL/GenBank/DDBJ databases">
        <authorList>
            <person name="Jaros S."/>
            <person name="Januszkiewicz K."/>
            <person name="Wedrychowicz H."/>
        </authorList>
    </citation>
    <scope>NUCLEOTIDE SEQUENCE [LARGE SCALE GENOMIC DNA]</scope>
    <source>
        <strain evidence="9 10">DSM 18899</strain>
    </source>
</reference>
<dbReference type="InterPro" id="IPR037171">
    <property type="entry name" value="NagB/RpiA_transferase-like"/>
</dbReference>
<dbReference type="GO" id="GO:0017057">
    <property type="term" value="F:6-phosphogluconolactonase activity"/>
    <property type="evidence" value="ECO:0007669"/>
    <property type="project" value="UniProtKB-UniRule"/>
</dbReference>
<dbReference type="Gene3D" id="3.40.50.1360">
    <property type="match status" value="1"/>
</dbReference>
<proteinExistence type="inferred from homology"/>
<dbReference type="InterPro" id="IPR006148">
    <property type="entry name" value="Glc/Gal-6P_isomerase"/>
</dbReference>
<evidence type="ECO:0000256" key="1">
    <source>
        <dbReference type="ARBA" id="ARBA00000832"/>
    </source>
</evidence>
<dbReference type="STRING" id="1121279.SAMN02745887_02677"/>
<dbReference type="PANTHER" id="PTHR11054:SF0">
    <property type="entry name" value="6-PHOSPHOGLUCONOLACTONASE"/>
    <property type="match status" value="1"/>
</dbReference>
<evidence type="ECO:0000259" key="8">
    <source>
        <dbReference type="Pfam" id="PF01182"/>
    </source>
</evidence>
<evidence type="ECO:0000256" key="5">
    <source>
        <dbReference type="ARBA" id="ARBA00013198"/>
    </source>
</evidence>
<protein>
    <recommendedName>
        <fullName evidence="6 7">6-phosphogluconolactonase</fullName>
        <shortName evidence="7">6PGL</shortName>
        <ecNumber evidence="5 7">3.1.1.31</ecNumber>
    </recommendedName>
</protein>
<evidence type="ECO:0000256" key="6">
    <source>
        <dbReference type="ARBA" id="ARBA00020337"/>
    </source>
</evidence>